<dbReference type="Gramene" id="PRQ20336">
    <property type="protein sequence ID" value="PRQ20336"/>
    <property type="gene ID" value="RchiOBHm_Chr7g0227081"/>
</dbReference>
<sequence length="55" mass="6200">MLLLVCSYSSSTPSKPSGSEALVAQMGRWPWLSHHQPFSRKTHKAWSHFSSNLQS</sequence>
<comment type="caution">
    <text evidence="2">The sequence shown here is derived from an EMBL/GenBank/DDBJ whole genome shotgun (WGS) entry which is preliminary data.</text>
</comment>
<dbReference type="EMBL" id="PDCK01000045">
    <property type="protein sequence ID" value="PRQ20306.1"/>
    <property type="molecule type" value="Genomic_DNA"/>
</dbReference>
<accession>A0A2P6PEI0</accession>
<dbReference type="EMBL" id="PDCK01000045">
    <property type="protein sequence ID" value="PRQ20336.1"/>
    <property type="molecule type" value="Genomic_DNA"/>
</dbReference>
<proteinExistence type="predicted"/>
<protein>
    <submittedName>
        <fullName evidence="2">Uncharacterized protein</fullName>
    </submittedName>
</protein>
<name>A0A2P6PEI0_ROSCH</name>
<dbReference type="Proteomes" id="UP000238479">
    <property type="component" value="Chromosome 7"/>
</dbReference>
<dbReference type="Gramene" id="PRQ20306">
    <property type="protein sequence ID" value="PRQ20306"/>
    <property type="gene ID" value="RchiOBHm_Chr7g0226731"/>
</dbReference>
<evidence type="ECO:0000313" key="1">
    <source>
        <dbReference type="EMBL" id="PRQ20306.1"/>
    </source>
</evidence>
<organism evidence="2 3">
    <name type="scientific">Rosa chinensis</name>
    <name type="common">China rose</name>
    <dbReference type="NCBI Taxonomy" id="74649"/>
    <lineage>
        <taxon>Eukaryota</taxon>
        <taxon>Viridiplantae</taxon>
        <taxon>Streptophyta</taxon>
        <taxon>Embryophyta</taxon>
        <taxon>Tracheophyta</taxon>
        <taxon>Spermatophyta</taxon>
        <taxon>Magnoliopsida</taxon>
        <taxon>eudicotyledons</taxon>
        <taxon>Gunneridae</taxon>
        <taxon>Pentapetalae</taxon>
        <taxon>rosids</taxon>
        <taxon>fabids</taxon>
        <taxon>Rosales</taxon>
        <taxon>Rosaceae</taxon>
        <taxon>Rosoideae</taxon>
        <taxon>Rosoideae incertae sedis</taxon>
        <taxon>Rosa</taxon>
    </lineage>
</organism>
<evidence type="ECO:0000313" key="3">
    <source>
        <dbReference type="Proteomes" id="UP000238479"/>
    </source>
</evidence>
<reference evidence="2 3" key="1">
    <citation type="journal article" date="2018" name="Nat. Genet.">
        <title>The Rosa genome provides new insights in the design of modern roses.</title>
        <authorList>
            <person name="Bendahmane M."/>
        </authorList>
    </citation>
    <scope>NUCLEOTIDE SEQUENCE [LARGE SCALE GENOMIC DNA]</scope>
    <source>
        <strain evidence="3">cv. Old Blush</strain>
    </source>
</reference>
<evidence type="ECO:0000313" key="2">
    <source>
        <dbReference type="EMBL" id="PRQ20336.1"/>
    </source>
</evidence>
<dbReference type="AlphaFoldDB" id="A0A2P6PEI0"/>
<gene>
    <name evidence="1" type="ORF">RchiOBHm_Chr7g0226731</name>
    <name evidence="2" type="ORF">RchiOBHm_Chr7g0227081</name>
</gene>
<keyword evidence="3" id="KW-1185">Reference proteome</keyword>